<evidence type="ECO:0000256" key="7">
    <source>
        <dbReference type="SAM" id="Phobius"/>
    </source>
</evidence>
<dbReference type="Proteomes" id="UP000298381">
    <property type="component" value="Unassembled WGS sequence"/>
</dbReference>
<gene>
    <name evidence="9" type="ORF">E4100_06415</name>
</gene>
<name>A0A4Z0D5G2_9FIRM</name>
<accession>A0A4Z0D5G2</accession>
<evidence type="ECO:0000313" key="9">
    <source>
        <dbReference type="EMBL" id="TFZ39892.1"/>
    </source>
</evidence>
<feature type="transmembrane region" description="Helical" evidence="7">
    <location>
        <begin position="247"/>
        <end position="268"/>
    </location>
</feature>
<proteinExistence type="inferred from homology"/>
<feature type="transmembrane region" description="Helical" evidence="7">
    <location>
        <begin position="180"/>
        <end position="201"/>
    </location>
</feature>
<evidence type="ECO:0000256" key="1">
    <source>
        <dbReference type="ARBA" id="ARBA00004651"/>
    </source>
</evidence>
<evidence type="ECO:0000256" key="5">
    <source>
        <dbReference type="ARBA" id="ARBA00023136"/>
    </source>
</evidence>
<dbReference type="InterPro" id="IPR050539">
    <property type="entry name" value="ThrE_Dicarb/AminoAcid_Exp"/>
</dbReference>
<evidence type="ECO:0000259" key="8">
    <source>
        <dbReference type="Pfam" id="PF06738"/>
    </source>
</evidence>
<keyword evidence="10" id="KW-1185">Reference proteome</keyword>
<keyword evidence="2" id="KW-1003">Cell membrane</keyword>
<dbReference type="GO" id="GO:0005886">
    <property type="term" value="C:plasma membrane"/>
    <property type="evidence" value="ECO:0007669"/>
    <property type="project" value="UniProtKB-SubCell"/>
</dbReference>
<evidence type="ECO:0000256" key="4">
    <source>
        <dbReference type="ARBA" id="ARBA00022989"/>
    </source>
</evidence>
<comment type="similarity">
    <text evidence="6">Belongs to the ThrE exporter (TC 2.A.79) family.</text>
</comment>
<keyword evidence="3 7" id="KW-0812">Transmembrane</keyword>
<evidence type="ECO:0000256" key="2">
    <source>
        <dbReference type="ARBA" id="ARBA00022475"/>
    </source>
</evidence>
<dbReference type="AlphaFoldDB" id="A0A4Z0D5G2"/>
<dbReference type="InterPro" id="IPR010619">
    <property type="entry name" value="ThrE-like_N"/>
</dbReference>
<feature type="transmembrane region" description="Helical" evidence="7">
    <location>
        <begin position="135"/>
        <end position="168"/>
    </location>
</feature>
<feature type="domain" description="Threonine/serine exporter-like N-terminal" evidence="8">
    <location>
        <begin position="25"/>
        <end position="266"/>
    </location>
</feature>
<dbReference type="EMBL" id="SRIB01000008">
    <property type="protein sequence ID" value="TFZ39892.1"/>
    <property type="molecule type" value="Genomic_DNA"/>
</dbReference>
<comment type="subcellular location">
    <subcellularLocation>
        <location evidence="1">Cell membrane</location>
        <topology evidence="1">Multi-pass membrane protein</topology>
    </subcellularLocation>
</comment>
<dbReference type="Pfam" id="PF06738">
    <property type="entry name" value="ThrE"/>
    <property type="match status" value="1"/>
</dbReference>
<keyword evidence="5 7" id="KW-0472">Membrane</keyword>
<comment type="caution">
    <text evidence="9">The sequence shown here is derived from an EMBL/GenBank/DDBJ whole genome shotgun (WGS) entry which is preliminary data.</text>
</comment>
<keyword evidence="4 7" id="KW-1133">Transmembrane helix</keyword>
<protein>
    <submittedName>
        <fullName evidence="9">Threonine/serine exporter</fullName>
    </submittedName>
</protein>
<dbReference type="OrthoDB" id="9813917at2"/>
<dbReference type="PANTHER" id="PTHR34390">
    <property type="entry name" value="UPF0442 PROTEIN YJJB-RELATED"/>
    <property type="match status" value="1"/>
</dbReference>
<evidence type="ECO:0000256" key="6">
    <source>
        <dbReference type="ARBA" id="ARBA00034125"/>
    </source>
</evidence>
<dbReference type="GO" id="GO:0015744">
    <property type="term" value="P:succinate transport"/>
    <property type="evidence" value="ECO:0007669"/>
    <property type="project" value="TreeGrafter"/>
</dbReference>
<organism evidence="9 10">
    <name type="scientific">Soehngenia longivitae</name>
    <dbReference type="NCBI Taxonomy" id="2562294"/>
    <lineage>
        <taxon>Bacteria</taxon>
        <taxon>Bacillati</taxon>
        <taxon>Bacillota</taxon>
        <taxon>Tissierellia</taxon>
        <taxon>Tissierellales</taxon>
        <taxon>Tissierellaceae</taxon>
        <taxon>Soehngenia</taxon>
    </lineage>
</organism>
<reference evidence="9 10" key="1">
    <citation type="submission" date="2019-03" db="EMBL/GenBank/DDBJ databases">
        <title>Draft genome sequence data and analysis of a Fermenting Bacterium, Soehngenia longevitae strain 1933PT, isolated from petroleum reservoir in Azerbaijan.</title>
        <authorList>
            <person name="Grouzdev D.S."/>
            <person name="Bidzhieva S.K."/>
            <person name="Sokolova D.S."/>
            <person name="Tourova T.P."/>
            <person name="Poltaraus A.B."/>
            <person name="Nazina T.N."/>
        </authorList>
    </citation>
    <scope>NUCLEOTIDE SEQUENCE [LARGE SCALE GENOMIC DNA]</scope>
    <source>
        <strain evidence="9 10">1933P</strain>
    </source>
</reference>
<dbReference type="GO" id="GO:0022857">
    <property type="term" value="F:transmembrane transporter activity"/>
    <property type="evidence" value="ECO:0007669"/>
    <property type="project" value="InterPro"/>
</dbReference>
<evidence type="ECO:0000256" key="3">
    <source>
        <dbReference type="ARBA" id="ARBA00022692"/>
    </source>
</evidence>
<feature type="transmembrane region" description="Helical" evidence="7">
    <location>
        <begin position="213"/>
        <end position="235"/>
    </location>
</feature>
<evidence type="ECO:0000313" key="10">
    <source>
        <dbReference type="Proteomes" id="UP000298381"/>
    </source>
</evidence>
<dbReference type="PANTHER" id="PTHR34390:SF2">
    <property type="entry name" value="SUCCINATE TRANSPORTER SUBUNIT YJJP-RELATED"/>
    <property type="match status" value="1"/>
</dbReference>
<sequence length="271" mass="29632">MIKYQYNLWKGVNMKTNDENFVINLAISVGKIMLESGAEIYRVEETIERMISSKIDSKVDVFVLPTGIIVSAKSSTDSITRLERIQSSKIDLEAISRANSFSRIYTQNSLTDEELDVLLMSLTDIPKFSKKTTMFFTGLAGGLFTGLTGGSFLETIITFIASLSVGLILDKLSKFKPNFFIKNIIGGFLIATIGVLSYFLFKSFGINLDYNRIIIGSLMTLVPGVALTNGIRDLISGELIAGGARILEAIFIAIALAFGVGIALQISFSFV</sequence>